<sequence length="47" mass="5392">MKIGVSVWRVLCKETKLKLLQNAMQESKSRFTKQSLSIAIKQQKGEV</sequence>
<reference evidence="1 2" key="1">
    <citation type="submission" date="2012-04" db="EMBL/GenBank/DDBJ databases">
        <title>The Genome Sequence of Bacillus cereus VD154.</title>
        <authorList>
            <consortium name="The Broad Institute Genome Sequencing Platform"/>
            <consortium name="The Broad Institute Genome Sequencing Center for Infectious Disease"/>
            <person name="Feldgarden M."/>
            <person name="Van der Auwera G.A."/>
            <person name="Mahillon J."/>
            <person name="Duprez V."/>
            <person name="Timmery S."/>
            <person name="Mattelet C."/>
            <person name="Dierick K."/>
            <person name="Sun M."/>
            <person name="Yu Z."/>
            <person name="Zhu L."/>
            <person name="Hu X."/>
            <person name="Shank E.B."/>
            <person name="Swiecicka I."/>
            <person name="Hansen B.M."/>
            <person name="Andrup L."/>
            <person name="Young S.K."/>
            <person name="Zeng Q."/>
            <person name="Gargeya S."/>
            <person name="Fitzgerald M."/>
            <person name="Haas B."/>
            <person name="Abouelleil A."/>
            <person name="Alvarado L."/>
            <person name="Arachchi H.M."/>
            <person name="Berlin A."/>
            <person name="Chapman S.B."/>
            <person name="Goldberg J."/>
            <person name="Griggs A."/>
            <person name="Gujja S."/>
            <person name="Hansen M."/>
            <person name="Howarth C."/>
            <person name="Imamovic A."/>
            <person name="Larimer J."/>
            <person name="McCowen C."/>
            <person name="Montmayeur A."/>
            <person name="Murphy C."/>
            <person name="Neiman D."/>
            <person name="Pearson M."/>
            <person name="Priest M."/>
            <person name="Roberts A."/>
            <person name="Saif S."/>
            <person name="Shea T."/>
            <person name="Sisk P."/>
            <person name="Sykes S."/>
            <person name="Wortman J."/>
            <person name="Nusbaum C."/>
            <person name="Birren B."/>
        </authorList>
    </citation>
    <scope>NUCLEOTIDE SEQUENCE [LARGE SCALE GENOMIC DNA]</scope>
    <source>
        <strain evidence="1 2">VD154</strain>
    </source>
</reference>
<comment type="caution">
    <text evidence="1">The sequence shown here is derived from an EMBL/GenBank/DDBJ whole genome shotgun (WGS) entry which is preliminary data.</text>
</comment>
<dbReference type="EMBL" id="AHFG01000101">
    <property type="protein sequence ID" value="EJR60935.1"/>
    <property type="molecule type" value="Genomic_DNA"/>
</dbReference>
<gene>
    <name evidence="1" type="ORF">IK5_06083</name>
</gene>
<proteinExistence type="predicted"/>
<accession>A0A9W5NZC2</accession>
<dbReference type="Proteomes" id="UP000006967">
    <property type="component" value="Unassembled WGS sequence"/>
</dbReference>
<name>A0A9W5NZC2_BACCE</name>
<evidence type="ECO:0000313" key="2">
    <source>
        <dbReference type="Proteomes" id="UP000006967"/>
    </source>
</evidence>
<organism evidence="1 2">
    <name type="scientific">Bacillus cereus VD154</name>
    <dbReference type="NCBI Taxonomy" id="1053238"/>
    <lineage>
        <taxon>Bacteria</taxon>
        <taxon>Bacillati</taxon>
        <taxon>Bacillota</taxon>
        <taxon>Bacilli</taxon>
        <taxon>Bacillales</taxon>
        <taxon>Bacillaceae</taxon>
        <taxon>Bacillus</taxon>
        <taxon>Bacillus cereus group</taxon>
    </lineage>
</organism>
<dbReference type="AlphaFoldDB" id="A0A9W5NZC2"/>
<dbReference type="RefSeq" id="WP_000690451.1">
    <property type="nucleotide sequence ID" value="NZ_JH791887.1"/>
</dbReference>
<evidence type="ECO:0000313" key="1">
    <source>
        <dbReference type="EMBL" id="EJR60935.1"/>
    </source>
</evidence>
<protein>
    <submittedName>
        <fullName evidence="1">Uncharacterized protein</fullName>
    </submittedName>
</protein>